<dbReference type="Proteomes" id="UP000260943">
    <property type="component" value="Unassembled WGS sequence"/>
</dbReference>
<name>A0A3E4QV40_9ACTN</name>
<accession>A0A3E4QV40</accession>
<comment type="caution">
    <text evidence="1">The sequence shown here is derived from an EMBL/GenBank/DDBJ whole genome shotgun (WGS) entry which is preliminary data.</text>
</comment>
<gene>
    <name evidence="1" type="ORF">DXC81_02865</name>
</gene>
<proteinExistence type="predicted"/>
<dbReference type="AlphaFoldDB" id="A0A3E4QV40"/>
<reference evidence="1 2" key="1">
    <citation type="submission" date="2018-08" db="EMBL/GenBank/DDBJ databases">
        <title>A genome reference for cultivated species of the human gut microbiota.</title>
        <authorList>
            <person name="Zou Y."/>
            <person name="Xue W."/>
            <person name="Luo G."/>
        </authorList>
    </citation>
    <scope>NUCLEOTIDE SEQUENCE [LARGE SCALE GENOMIC DNA]</scope>
    <source>
        <strain evidence="1 2">TF08-14</strain>
    </source>
</reference>
<organism evidence="1 2">
    <name type="scientific">Collinsella tanakaei</name>
    <dbReference type="NCBI Taxonomy" id="626935"/>
    <lineage>
        <taxon>Bacteria</taxon>
        <taxon>Bacillati</taxon>
        <taxon>Actinomycetota</taxon>
        <taxon>Coriobacteriia</taxon>
        <taxon>Coriobacteriales</taxon>
        <taxon>Coriobacteriaceae</taxon>
        <taxon>Collinsella</taxon>
    </lineage>
</organism>
<dbReference type="EMBL" id="QSRJ01000003">
    <property type="protein sequence ID" value="RGL11086.1"/>
    <property type="molecule type" value="Genomic_DNA"/>
</dbReference>
<sequence>MEVVKERGGRVYAGKHQTRPVTVHMRTVPILTEERREQLAQAAGGLAFLGVMALPGIIERAPWPAW</sequence>
<evidence type="ECO:0000313" key="2">
    <source>
        <dbReference type="Proteomes" id="UP000260943"/>
    </source>
</evidence>
<protein>
    <submittedName>
        <fullName evidence="1">Uncharacterized protein</fullName>
    </submittedName>
</protein>
<evidence type="ECO:0000313" key="1">
    <source>
        <dbReference type="EMBL" id="RGL11086.1"/>
    </source>
</evidence>